<evidence type="ECO:0000259" key="12">
    <source>
        <dbReference type="Pfam" id="PF02223"/>
    </source>
</evidence>
<dbReference type="Pfam" id="PF02223">
    <property type="entry name" value="Thymidylate_kin"/>
    <property type="match status" value="1"/>
</dbReference>
<dbReference type="CDD" id="cd01672">
    <property type="entry name" value="TMPK"/>
    <property type="match status" value="1"/>
</dbReference>
<dbReference type="PANTHER" id="PTHR10344:SF4">
    <property type="entry name" value="UMP-CMP KINASE 2, MITOCHONDRIAL"/>
    <property type="match status" value="1"/>
</dbReference>
<name>A0A6J4SQU1_9ACTN</name>
<sequence length="219" mass="23263">MERGRLITVEGLDGSGKSTLVEGVARVLRDGGRTVEVLREPGGVRVAELIRSLVKDPALEIGARAEALLYAASRAQLVDERIRPALDAGRWVLLDRFVDSSLAYQGAGRGLGIEAVAELNAFATGGLVADRTLLLRVDPAERRRRLSERGEPTDRLEREPDAFFAAIADAYETLAAAEPERFAVVEGGGSPAVVLAAAIDALPPGWAARPIVDAPRAGH</sequence>
<keyword evidence="5 11" id="KW-0545">Nucleotide biosynthesis</keyword>
<dbReference type="HAMAP" id="MF_00165">
    <property type="entry name" value="Thymidylate_kinase"/>
    <property type="match status" value="1"/>
</dbReference>
<comment type="similarity">
    <text evidence="1 11">Belongs to the thymidylate kinase family.</text>
</comment>
<comment type="function">
    <text evidence="10 11">Phosphorylation of dTMP to form dTDP in both de novo and salvage pathways of dTTP synthesis.</text>
</comment>
<accession>A0A6J4SQU1</accession>
<dbReference type="GO" id="GO:0006227">
    <property type="term" value="P:dUDP biosynthetic process"/>
    <property type="evidence" value="ECO:0007669"/>
    <property type="project" value="TreeGrafter"/>
</dbReference>
<protein>
    <recommendedName>
        <fullName evidence="3 11">Thymidylate kinase</fullName>
        <ecNumber evidence="2 11">2.7.4.9</ecNumber>
    </recommendedName>
    <alternativeName>
        <fullName evidence="11">dTMP kinase</fullName>
    </alternativeName>
</protein>
<evidence type="ECO:0000256" key="6">
    <source>
        <dbReference type="ARBA" id="ARBA00022741"/>
    </source>
</evidence>
<evidence type="ECO:0000256" key="9">
    <source>
        <dbReference type="ARBA" id="ARBA00048743"/>
    </source>
</evidence>
<feature type="binding site" evidence="11">
    <location>
        <begin position="11"/>
        <end position="18"/>
    </location>
    <ligand>
        <name>ATP</name>
        <dbReference type="ChEBI" id="CHEBI:30616"/>
    </ligand>
</feature>
<reference evidence="13" key="1">
    <citation type="submission" date="2020-02" db="EMBL/GenBank/DDBJ databases">
        <authorList>
            <person name="Meier V. D."/>
        </authorList>
    </citation>
    <scope>NUCLEOTIDE SEQUENCE</scope>
    <source>
        <strain evidence="13">AVDCRST_MAG69</strain>
    </source>
</reference>
<keyword evidence="4 11" id="KW-0808">Transferase</keyword>
<proteinExistence type="inferred from homology"/>
<evidence type="ECO:0000256" key="1">
    <source>
        <dbReference type="ARBA" id="ARBA00009776"/>
    </source>
</evidence>
<dbReference type="PANTHER" id="PTHR10344">
    <property type="entry name" value="THYMIDYLATE KINASE"/>
    <property type="match status" value="1"/>
</dbReference>
<organism evidence="13">
    <name type="scientific">uncultured Solirubrobacteraceae bacterium</name>
    <dbReference type="NCBI Taxonomy" id="1162706"/>
    <lineage>
        <taxon>Bacteria</taxon>
        <taxon>Bacillati</taxon>
        <taxon>Actinomycetota</taxon>
        <taxon>Thermoleophilia</taxon>
        <taxon>Solirubrobacterales</taxon>
        <taxon>Solirubrobacteraceae</taxon>
        <taxon>environmental samples</taxon>
    </lineage>
</organism>
<dbReference type="GO" id="GO:0006235">
    <property type="term" value="P:dTTP biosynthetic process"/>
    <property type="evidence" value="ECO:0007669"/>
    <property type="project" value="UniProtKB-UniRule"/>
</dbReference>
<evidence type="ECO:0000256" key="2">
    <source>
        <dbReference type="ARBA" id="ARBA00012980"/>
    </source>
</evidence>
<evidence type="ECO:0000256" key="7">
    <source>
        <dbReference type="ARBA" id="ARBA00022777"/>
    </source>
</evidence>
<keyword evidence="6 11" id="KW-0547">Nucleotide-binding</keyword>
<keyword evidence="8 11" id="KW-0067">ATP-binding</keyword>
<evidence type="ECO:0000313" key="13">
    <source>
        <dbReference type="EMBL" id="CAA9502816.1"/>
    </source>
</evidence>
<dbReference type="AlphaFoldDB" id="A0A6J4SQU1"/>
<dbReference type="EC" id="2.7.4.9" evidence="2 11"/>
<dbReference type="FunFam" id="3.40.50.300:FF:000225">
    <property type="entry name" value="Thymidylate kinase"/>
    <property type="match status" value="1"/>
</dbReference>
<evidence type="ECO:0000256" key="10">
    <source>
        <dbReference type="ARBA" id="ARBA00057735"/>
    </source>
</evidence>
<dbReference type="EMBL" id="CADCVP010000211">
    <property type="protein sequence ID" value="CAA9502816.1"/>
    <property type="molecule type" value="Genomic_DNA"/>
</dbReference>
<dbReference type="SUPFAM" id="SSF52540">
    <property type="entry name" value="P-loop containing nucleoside triphosphate hydrolases"/>
    <property type="match status" value="1"/>
</dbReference>
<dbReference type="InterPro" id="IPR027417">
    <property type="entry name" value="P-loop_NTPase"/>
</dbReference>
<dbReference type="GO" id="GO:0005829">
    <property type="term" value="C:cytosol"/>
    <property type="evidence" value="ECO:0007669"/>
    <property type="project" value="TreeGrafter"/>
</dbReference>
<dbReference type="PROSITE" id="PS01331">
    <property type="entry name" value="THYMIDYLATE_KINASE"/>
    <property type="match status" value="1"/>
</dbReference>
<gene>
    <name evidence="11" type="primary">tmk</name>
    <name evidence="13" type="ORF">AVDCRST_MAG69-1974</name>
</gene>
<keyword evidence="7 11" id="KW-0418">Kinase</keyword>
<dbReference type="InterPro" id="IPR018095">
    <property type="entry name" value="Thymidylate_kin_CS"/>
</dbReference>
<comment type="catalytic activity">
    <reaction evidence="9 11">
        <text>dTMP + ATP = dTDP + ADP</text>
        <dbReference type="Rhea" id="RHEA:13517"/>
        <dbReference type="ChEBI" id="CHEBI:30616"/>
        <dbReference type="ChEBI" id="CHEBI:58369"/>
        <dbReference type="ChEBI" id="CHEBI:63528"/>
        <dbReference type="ChEBI" id="CHEBI:456216"/>
        <dbReference type="EC" id="2.7.4.9"/>
    </reaction>
</comment>
<dbReference type="GO" id="GO:0005524">
    <property type="term" value="F:ATP binding"/>
    <property type="evidence" value="ECO:0007669"/>
    <property type="project" value="UniProtKB-UniRule"/>
</dbReference>
<dbReference type="GO" id="GO:0006233">
    <property type="term" value="P:dTDP biosynthetic process"/>
    <property type="evidence" value="ECO:0007669"/>
    <property type="project" value="InterPro"/>
</dbReference>
<dbReference type="InterPro" id="IPR039430">
    <property type="entry name" value="Thymidylate_kin-like_dom"/>
</dbReference>
<dbReference type="Gene3D" id="3.40.50.300">
    <property type="entry name" value="P-loop containing nucleotide triphosphate hydrolases"/>
    <property type="match status" value="1"/>
</dbReference>
<dbReference type="InterPro" id="IPR018094">
    <property type="entry name" value="Thymidylate_kinase"/>
</dbReference>
<dbReference type="GO" id="GO:0004798">
    <property type="term" value="F:dTMP kinase activity"/>
    <property type="evidence" value="ECO:0007669"/>
    <property type="project" value="UniProtKB-UniRule"/>
</dbReference>
<feature type="domain" description="Thymidylate kinase-like" evidence="12">
    <location>
        <begin position="9"/>
        <end position="188"/>
    </location>
</feature>
<evidence type="ECO:0000256" key="5">
    <source>
        <dbReference type="ARBA" id="ARBA00022727"/>
    </source>
</evidence>
<evidence type="ECO:0000256" key="4">
    <source>
        <dbReference type="ARBA" id="ARBA00022679"/>
    </source>
</evidence>
<evidence type="ECO:0000256" key="8">
    <source>
        <dbReference type="ARBA" id="ARBA00022840"/>
    </source>
</evidence>
<evidence type="ECO:0000256" key="3">
    <source>
        <dbReference type="ARBA" id="ARBA00017144"/>
    </source>
</evidence>
<dbReference type="NCBIfam" id="TIGR00041">
    <property type="entry name" value="DTMP_kinase"/>
    <property type="match status" value="1"/>
</dbReference>
<evidence type="ECO:0000256" key="11">
    <source>
        <dbReference type="HAMAP-Rule" id="MF_00165"/>
    </source>
</evidence>